<accession>A0A836C7L1</accession>
<keyword evidence="2" id="KW-1185">Reference proteome</keyword>
<evidence type="ECO:0000313" key="1">
    <source>
        <dbReference type="EMBL" id="KAG5176005.1"/>
    </source>
</evidence>
<name>A0A836C7L1_9STRA</name>
<reference evidence="1" key="1">
    <citation type="submission" date="2021-02" db="EMBL/GenBank/DDBJ databases">
        <title>First Annotated Genome of the Yellow-green Alga Tribonema minus.</title>
        <authorList>
            <person name="Mahan K.M."/>
        </authorList>
    </citation>
    <scope>NUCLEOTIDE SEQUENCE</scope>
    <source>
        <strain evidence="1">UTEX B ZZ1240</strain>
    </source>
</reference>
<proteinExistence type="predicted"/>
<gene>
    <name evidence="1" type="ORF">JKP88DRAFT_249809</name>
</gene>
<dbReference type="AlphaFoldDB" id="A0A836C7L1"/>
<sequence>MTDFSAAALAIAGMTDFSAAALASNGFTHNCAGGGGSGSSPLLGPYSEQQMSQSYFNASSIGGDCDTQLEHSISFTPLPMLYGTFGHGGGGDAQLSAGGVSAYTFVQQCFFPA</sequence>
<dbReference type="Proteomes" id="UP000664859">
    <property type="component" value="Unassembled WGS sequence"/>
</dbReference>
<organism evidence="1 2">
    <name type="scientific">Tribonema minus</name>
    <dbReference type="NCBI Taxonomy" id="303371"/>
    <lineage>
        <taxon>Eukaryota</taxon>
        <taxon>Sar</taxon>
        <taxon>Stramenopiles</taxon>
        <taxon>Ochrophyta</taxon>
        <taxon>PX clade</taxon>
        <taxon>Xanthophyceae</taxon>
        <taxon>Tribonematales</taxon>
        <taxon>Tribonemataceae</taxon>
        <taxon>Tribonema</taxon>
    </lineage>
</organism>
<comment type="caution">
    <text evidence="1">The sequence shown here is derived from an EMBL/GenBank/DDBJ whole genome shotgun (WGS) entry which is preliminary data.</text>
</comment>
<evidence type="ECO:0000313" key="2">
    <source>
        <dbReference type="Proteomes" id="UP000664859"/>
    </source>
</evidence>
<dbReference type="EMBL" id="JAFCMP010000542">
    <property type="protein sequence ID" value="KAG5176005.1"/>
    <property type="molecule type" value="Genomic_DNA"/>
</dbReference>
<protein>
    <submittedName>
        <fullName evidence="1">Uncharacterized protein</fullName>
    </submittedName>
</protein>